<feature type="region of interest" description="Disordered" evidence="1">
    <location>
        <begin position="1"/>
        <end position="72"/>
    </location>
</feature>
<feature type="compositionally biased region" description="Basic and acidic residues" evidence="1">
    <location>
        <begin position="57"/>
        <end position="70"/>
    </location>
</feature>
<dbReference type="Proteomes" id="UP000482800">
    <property type="component" value="Unassembled WGS sequence"/>
</dbReference>
<organism evidence="2 3">
    <name type="scientific">Phytohabitans houttuyneae</name>
    <dbReference type="NCBI Taxonomy" id="1076126"/>
    <lineage>
        <taxon>Bacteria</taxon>
        <taxon>Bacillati</taxon>
        <taxon>Actinomycetota</taxon>
        <taxon>Actinomycetes</taxon>
        <taxon>Micromonosporales</taxon>
        <taxon>Micromonosporaceae</taxon>
    </lineage>
</organism>
<accession>A0A6V8KFC2</accession>
<reference evidence="2 3" key="1">
    <citation type="submission" date="2020-03" db="EMBL/GenBank/DDBJ databases">
        <title>Whole genome shotgun sequence of Phytohabitans houttuyneae NBRC 108639.</title>
        <authorList>
            <person name="Komaki H."/>
            <person name="Tamura T."/>
        </authorList>
    </citation>
    <scope>NUCLEOTIDE SEQUENCE [LARGE SCALE GENOMIC DNA]</scope>
    <source>
        <strain evidence="2 3">NBRC 108639</strain>
    </source>
</reference>
<evidence type="ECO:0000313" key="3">
    <source>
        <dbReference type="Proteomes" id="UP000482800"/>
    </source>
</evidence>
<sequence length="88" mass="9242">MSPATTAALPTSDCAGDTPATRSAGGRTSGSVTGACRTTGVGGNVRTRTGAGIPPRYEPDKIHRADENPRFRGTVRRCLWTRPARSSR</sequence>
<keyword evidence="3" id="KW-1185">Reference proteome</keyword>
<reference evidence="2 3" key="2">
    <citation type="submission" date="2020-03" db="EMBL/GenBank/DDBJ databases">
        <authorList>
            <person name="Ichikawa N."/>
            <person name="Kimura A."/>
            <person name="Kitahashi Y."/>
            <person name="Uohara A."/>
        </authorList>
    </citation>
    <scope>NUCLEOTIDE SEQUENCE [LARGE SCALE GENOMIC DNA]</scope>
    <source>
        <strain evidence="2 3">NBRC 108639</strain>
    </source>
</reference>
<proteinExistence type="predicted"/>
<evidence type="ECO:0000256" key="1">
    <source>
        <dbReference type="SAM" id="MobiDB-lite"/>
    </source>
</evidence>
<gene>
    <name evidence="2" type="ORF">Phou_066940</name>
</gene>
<dbReference type="EMBL" id="BLPF01000002">
    <property type="protein sequence ID" value="GFJ82514.1"/>
    <property type="molecule type" value="Genomic_DNA"/>
</dbReference>
<name>A0A6V8KFC2_9ACTN</name>
<comment type="caution">
    <text evidence="2">The sequence shown here is derived from an EMBL/GenBank/DDBJ whole genome shotgun (WGS) entry which is preliminary data.</text>
</comment>
<dbReference type="AlphaFoldDB" id="A0A6V8KFC2"/>
<evidence type="ECO:0000313" key="2">
    <source>
        <dbReference type="EMBL" id="GFJ82514.1"/>
    </source>
</evidence>
<protein>
    <submittedName>
        <fullName evidence="2">Uncharacterized protein</fullName>
    </submittedName>
</protein>